<organism evidence="1 2">
    <name type="scientific">Cynara cardunculus var. scolymus</name>
    <name type="common">Globe artichoke</name>
    <name type="synonym">Cynara scolymus</name>
    <dbReference type="NCBI Taxonomy" id="59895"/>
    <lineage>
        <taxon>Eukaryota</taxon>
        <taxon>Viridiplantae</taxon>
        <taxon>Streptophyta</taxon>
        <taxon>Embryophyta</taxon>
        <taxon>Tracheophyta</taxon>
        <taxon>Spermatophyta</taxon>
        <taxon>Magnoliopsida</taxon>
        <taxon>eudicotyledons</taxon>
        <taxon>Gunneridae</taxon>
        <taxon>Pentapetalae</taxon>
        <taxon>asterids</taxon>
        <taxon>campanulids</taxon>
        <taxon>Asterales</taxon>
        <taxon>Asteraceae</taxon>
        <taxon>Carduoideae</taxon>
        <taxon>Cardueae</taxon>
        <taxon>Carduinae</taxon>
        <taxon>Cynara</taxon>
    </lineage>
</organism>
<dbReference type="AlphaFoldDB" id="A0A103Y8N0"/>
<name>A0A103Y8N0_CYNCS</name>
<reference evidence="1 2" key="1">
    <citation type="journal article" date="2016" name="Sci. Rep.">
        <title>The genome sequence of the outbreeding globe artichoke constructed de novo incorporating a phase-aware low-pass sequencing strategy of F1 progeny.</title>
        <authorList>
            <person name="Scaglione D."/>
            <person name="Reyes-Chin-Wo S."/>
            <person name="Acquadro A."/>
            <person name="Froenicke L."/>
            <person name="Portis E."/>
            <person name="Beitel C."/>
            <person name="Tirone M."/>
            <person name="Mauro R."/>
            <person name="Lo Monaco A."/>
            <person name="Mauromicale G."/>
            <person name="Faccioli P."/>
            <person name="Cattivelli L."/>
            <person name="Rieseberg L."/>
            <person name="Michelmore R."/>
            <person name="Lanteri S."/>
        </authorList>
    </citation>
    <scope>NUCLEOTIDE SEQUENCE [LARGE SCALE GENOMIC DNA]</scope>
    <source>
        <strain evidence="1">2C</strain>
    </source>
</reference>
<evidence type="ECO:0000313" key="1">
    <source>
        <dbReference type="EMBL" id="KVI04551.1"/>
    </source>
</evidence>
<sequence>MASSNHTPIKFNQASSVTCALALYPPIPVLFKKPDGTSGVVLTVITWVSIAMTDDDTCTDAFEGDEMEIKGSIRVNIYNLSRSLQLKVPAYFNYLNSLASLWPMNMICRNYKDNALSSNVYDESETIDEDLHRFSTSFMNIELSDEWDTLEEDSKYFDSSNPNEIKPFLVKYTPPESSKTKIEDIKPTGWNECDHKILYPKELFGYTLNPQELEEMEALLKKQGQLHESQIIYQDDLGNIRMTPKDEDLLDSFLSDSVESINFALMNEGS</sequence>
<dbReference type="EMBL" id="LEKV01001996">
    <property type="protein sequence ID" value="KVI04551.1"/>
    <property type="molecule type" value="Genomic_DNA"/>
</dbReference>
<dbReference type="Gramene" id="KVI04551">
    <property type="protein sequence ID" value="KVI04551"/>
    <property type="gene ID" value="Ccrd_017129"/>
</dbReference>
<protein>
    <submittedName>
        <fullName evidence="1">Pectinesterase inhibitor</fullName>
    </submittedName>
</protein>
<comment type="caution">
    <text evidence="1">The sequence shown here is derived from an EMBL/GenBank/DDBJ whole genome shotgun (WGS) entry which is preliminary data.</text>
</comment>
<proteinExistence type="predicted"/>
<evidence type="ECO:0000313" key="2">
    <source>
        <dbReference type="Proteomes" id="UP000243975"/>
    </source>
</evidence>
<accession>A0A103Y8N0</accession>
<keyword evidence="2" id="KW-1185">Reference proteome</keyword>
<dbReference type="Proteomes" id="UP000243975">
    <property type="component" value="Unassembled WGS sequence"/>
</dbReference>
<gene>
    <name evidence="1" type="ORF">Ccrd_017129</name>
</gene>